<dbReference type="RefSeq" id="WP_296943977.1">
    <property type="nucleotide sequence ID" value="NZ_LT599032.1"/>
</dbReference>
<feature type="domain" description="Calcineurin-like phosphoesterase N-terminal" evidence="2">
    <location>
        <begin position="29"/>
        <end position="103"/>
    </location>
</feature>
<protein>
    <recommendedName>
        <fullName evidence="4">Serine/threonine protein phosphatase</fullName>
    </recommendedName>
</protein>
<dbReference type="SUPFAM" id="SSF56300">
    <property type="entry name" value="Metallo-dependent phosphatases"/>
    <property type="match status" value="1"/>
</dbReference>
<feature type="domain" description="Calcineurin-like phosphoesterase C-terminal" evidence="1">
    <location>
        <begin position="327"/>
        <end position="473"/>
    </location>
</feature>
<dbReference type="InterPro" id="IPR051918">
    <property type="entry name" value="STPP_CPPED1"/>
</dbReference>
<dbReference type="Pfam" id="PF16370">
    <property type="entry name" value="MetallophosC"/>
    <property type="match status" value="1"/>
</dbReference>
<evidence type="ECO:0000313" key="3">
    <source>
        <dbReference type="EMBL" id="SBW06263.1"/>
    </source>
</evidence>
<proteinExistence type="predicted"/>
<sequence length="479" mass="55213">MRNSIFSVLFVLLLTAYCNNLNGQCVIRGKVACDGKGVKGVVVTDGVHCVQTNDNGEYTIPSLKSSRFVYISTPAGYITKCKDKTIPQFYKIIENGVDAYDFEIYKNPKDDKNHVFIAQADVQLVDGDNLRSYTKILQDCKTLIKKYDDRDIFAVDCGDIVGDTPSLYPGYIEASSVLNFPVYRAIGNHDMDYFGRSHETSYKTFESYFGPVYYSFNKGNAHYIIIDNAFFIGRDYFYMGYIDERTYAWLEQDLAYVKKDSPVFIVMHIPSRLDEKQKPFEYKSNGIADQTINTAALYEMLRPYNAHIISGHMHYNHNIVHNSRLMEHNTGAVCGTWWRGDICLDGTPQGYGVYEVTGNDVKWYFKSSGFSEKHQFRAYPPGRSSEYPQDVVVNVWNWDKEWKVEWLENDEIQGEMTHFRGFDPDAEILCSDKEKIKYDWISVIETQHLFRASPKNPTAKISIKVTDRFGNIYLEDIKQ</sequence>
<dbReference type="InterPro" id="IPR029052">
    <property type="entry name" value="Metallo-depent_PP-like"/>
</dbReference>
<dbReference type="PANTHER" id="PTHR43143">
    <property type="entry name" value="METALLOPHOSPHOESTERASE, CALCINEURIN SUPERFAMILY"/>
    <property type="match status" value="1"/>
</dbReference>
<dbReference type="InterPro" id="IPR032285">
    <property type="entry name" value="Metallophos_N"/>
</dbReference>
<name>A0A212K3I7_9BACT</name>
<organism evidence="3">
    <name type="scientific">uncultured Dysgonomonas sp</name>
    <dbReference type="NCBI Taxonomy" id="206096"/>
    <lineage>
        <taxon>Bacteria</taxon>
        <taxon>Pseudomonadati</taxon>
        <taxon>Bacteroidota</taxon>
        <taxon>Bacteroidia</taxon>
        <taxon>Bacteroidales</taxon>
        <taxon>Dysgonomonadaceae</taxon>
        <taxon>Dysgonomonas</taxon>
        <taxon>environmental samples</taxon>
    </lineage>
</organism>
<dbReference type="Gene3D" id="3.60.21.10">
    <property type="match status" value="1"/>
</dbReference>
<dbReference type="InterPro" id="IPR032288">
    <property type="entry name" value="Metallophos_C"/>
</dbReference>
<dbReference type="EMBL" id="FLUM01000003">
    <property type="protein sequence ID" value="SBW06263.1"/>
    <property type="molecule type" value="Genomic_DNA"/>
</dbReference>
<evidence type="ECO:0000259" key="2">
    <source>
        <dbReference type="Pfam" id="PF16371"/>
    </source>
</evidence>
<accession>A0A212K3I7</accession>
<dbReference type="AlphaFoldDB" id="A0A212K3I7"/>
<evidence type="ECO:0000259" key="1">
    <source>
        <dbReference type="Pfam" id="PF16370"/>
    </source>
</evidence>
<reference evidence="3" key="1">
    <citation type="submission" date="2016-04" db="EMBL/GenBank/DDBJ databases">
        <authorList>
            <person name="Evans L.H."/>
            <person name="Alamgir A."/>
            <person name="Owens N."/>
            <person name="Weber N.D."/>
            <person name="Virtaneva K."/>
            <person name="Barbian K."/>
            <person name="Babar A."/>
            <person name="Rosenke K."/>
        </authorList>
    </citation>
    <scope>NUCLEOTIDE SEQUENCE</scope>
    <source>
        <strain evidence="3">86-1</strain>
    </source>
</reference>
<dbReference type="PANTHER" id="PTHR43143:SF1">
    <property type="entry name" value="SERINE_THREONINE-PROTEIN PHOSPHATASE CPPED1"/>
    <property type="match status" value="1"/>
</dbReference>
<gene>
    <name evidence="3" type="ORF">KL86DYS1_31328</name>
</gene>
<dbReference type="Pfam" id="PF16371">
    <property type="entry name" value="MetallophosN"/>
    <property type="match status" value="1"/>
</dbReference>
<evidence type="ECO:0008006" key="4">
    <source>
        <dbReference type="Google" id="ProtNLM"/>
    </source>
</evidence>